<sequence>MSEPQPTASWLPDEILFNILSMLQDSDDTDSISTKEANSTLFNACLASRRLESLAQRVLYRCIDARSAKCLLTIGQNPHLCRLVRELYCPYHEEVVNAFLQPYFRTYIWLPASGSASFPRWLESEQGRQEYYDLATTFWTQRLPNLKRLTISLNYNMKALTEMVRKSLNGQPTRFPRLTRIDFKLCPSGLPPSVQPSLILFQLPFLKTVTIHDMPFFGRTTDGDLEMPNNACKRLERLDADFSWITPGSLRNMLSVCESLRSLDIKVRTMLLTTCDPFNYRFGDWIQHCHALESLDIQIEASRRWTNGLKGGREVQEQTWAANNIGSLQNLTRLKTFSLSVELRHLAVPGPSVSPRSPSKLDFELMLPTSIEQFEIRRIGIPDYKAFDRNIRELMQSNRLTNLFLVSVAANLKPHHVTEPGWDVHWCESGQSRRVIRLVHRDRQRRIEYLPYE</sequence>
<organism evidence="1 2">
    <name type="scientific">Fusarium gaditjirri</name>
    <dbReference type="NCBI Taxonomy" id="282569"/>
    <lineage>
        <taxon>Eukaryota</taxon>
        <taxon>Fungi</taxon>
        <taxon>Dikarya</taxon>
        <taxon>Ascomycota</taxon>
        <taxon>Pezizomycotina</taxon>
        <taxon>Sordariomycetes</taxon>
        <taxon>Hypocreomycetidae</taxon>
        <taxon>Hypocreales</taxon>
        <taxon>Nectriaceae</taxon>
        <taxon>Fusarium</taxon>
        <taxon>Fusarium nisikadoi species complex</taxon>
    </lineage>
</organism>
<dbReference type="SUPFAM" id="SSF52047">
    <property type="entry name" value="RNI-like"/>
    <property type="match status" value="1"/>
</dbReference>
<dbReference type="EMBL" id="JABFAI010000044">
    <property type="protein sequence ID" value="KAF4958870.1"/>
    <property type="molecule type" value="Genomic_DNA"/>
</dbReference>
<evidence type="ECO:0000313" key="1">
    <source>
        <dbReference type="EMBL" id="KAF4958870.1"/>
    </source>
</evidence>
<protein>
    <recommendedName>
        <fullName evidence="3">F-box domain-containing protein</fullName>
    </recommendedName>
</protein>
<gene>
    <name evidence="1" type="ORF">FGADI_2072</name>
</gene>
<keyword evidence="2" id="KW-1185">Reference proteome</keyword>
<name>A0A8H4TIX5_9HYPO</name>
<proteinExistence type="predicted"/>
<accession>A0A8H4TIX5</accession>
<reference evidence="1" key="1">
    <citation type="journal article" date="2020" name="BMC Genomics">
        <title>Correction to: Identification and distribution of gene clusters required for synthesis of sphingolipid metabolism inhibitors in diverse species of the filamentous fungus Fusarium.</title>
        <authorList>
            <person name="Kim H.S."/>
            <person name="Lohmar J.M."/>
            <person name="Busman M."/>
            <person name="Brown D.W."/>
            <person name="Naumann T.A."/>
            <person name="Divon H.H."/>
            <person name="Lysoe E."/>
            <person name="Uhlig S."/>
            <person name="Proctor R.H."/>
        </authorList>
    </citation>
    <scope>NUCLEOTIDE SEQUENCE</scope>
    <source>
        <strain evidence="1">NRRL 45417</strain>
    </source>
</reference>
<evidence type="ECO:0008006" key="3">
    <source>
        <dbReference type="Google" id="ProtNLM"/>
    </source>
</evidence>
<dbReference type="Gene3D" id="3.80.10.10">
    <property type="entry name" value="Ribonuclease Inhibitor"/>
    <property type="match status" value="1"/>
</dbReference>
<dbReference type="InterPro" id="IPR032675">
    <property type="entry name" value="LRR_dom_sf"/>
</dbReference>
<dbReference type="OrthoDB" id="2520703at2759"/>
<reference evidence="1" key="2">
    <citation type="submission" date="2020-05" db="EMBL/GenBank/DDBJ databases">
        <authorList>
            <person name="Kim H.-S."/>
            <person name="Proctor R.H."/>
            <person name="Brown D.W."/>
        </authorList>
    </citation>
    <scope>NUCLEOTIDE SEQUENCE</scope>
    <source>
        <strain evidence="1">NRRL 45417</strain>
    </source>
</reference>
<comment type="caution">
    <text evidence="1">The sequence shown here is derived from an EMBL/GenBank/DDBJ whole genome shotgun (WGS) entry which is preliminary data.</text>
</comment>
<dbReference type="Proteomes" id="UP000604273">
    <property type="component" value="Unassembled WGS sequence"/>
</dbReference>
<evidence type="ECO:0000313" key="2">
    <source>
        <dbReference type="Proteomes" id="UP000604273"/>
    </source>
</evidence>
<dbReference type="AlphaFoldDB" id="A0A8H4TIX5"/>